<protein>
    <submittedName>
        <fullName evidence="1">Uncharacterized protein</fullName>
    </submittedName>
</protein>
<organism evidence="1 2">
    <name type="scientific">Stephania japonica</name>
    <dbReference type="NCBI Taxonomy" id="461633"/>
    <lineage>
        <taxon>Eukaryota</taxon>
        <taxon>Viridiplantae</taxon>
        <taxon>Streptophyta</taxon>
        <taxon>Embryophyta</taxon>
        <taxon>Tracheophyta</taxon>
        <taxon>Spermatophyta</taxon>
        <taxon>Magnoliopsida</taxon>
        <taxon>Ranunculales</taxon>
        <taxon>Menispermaceae</taxon>
        <taxon>Menispermoideae</taxon>
        <taxon>Cissampelideae</taxon>
        <taxon>Stephania</taxon>
    </lineage>
</organism>
<accession>A0AAP0K4Q6</accession>
<evidence type="ECO:0000313" key="2">
    <source>
        <dbReference type="Proteomes" id="UP001417504"/>
    </source>
</evidence>
<reference evidence="1 2" key="1">
    <citation type="submission" date="2024-01" db="EMBL/GenBank/DDBJ databases">
        <title>Genome assemblies of Stephania.</title>
        <authorList>
            <person name="Yang L."/>
        </authorList>
    </citation>
    <scope>NUCLEOTIDE SEQUENCE [LARGE SCALE GENOMIC DNA]</scope>
    <source>
        <strain evidence="1">QJT</strain>
        <tissue evidence="1">Leaf</tissue>
    </source>
</reference>
<dbReference type="EMBL" id="JBBNAE010000002">
    <property type="protein sequence ID" value="KAK9145154.1"/>
    <property type="molecule type" value="Genomic_DNA"/>
</dbReference>
<dbReference type="Proteomes" id="UP001417504">
    <property type="component" value="Unassembled WGS sequence"/>
</dbReference>
<comment type="caution">
    <text evidence="1">The sequence shown here is derived from an EMBL/GenBank/DDBJ whole genome shotgun (WGS) entry which is preliminary data.</text>
</comment>
<name>A0AAP0K4Q6_9MAGN</name>
<evidence type="ECO:0000313" key="1">
    <source>
        <dbReference type="EMBL" id="KAK9145154.1"/>
    </source>
</evidence>
<dbReference type="AlphaFoldDB" id="A0AAP0K4Q6"/>
<proteinExistence type="predicted"/>
<keyword evidence="2" id="KW-1185">Reference proteome</keyword>
<sequence>MGKLSVISLSSFADWDVIEERILAEPFLVAIRNDLLAGRDVKLGWALFY</sequence>
<gene>
    <name evidence="1" type="ORF">Sjap_005057</name>
</gene>